<dbReference type="EMBL" id="CAJNIZ010019890">
    <property type="protein sequence ID" value="CAE7432844.1"/>
    <property type="molecule type" value="Genomic_DNA"/>
</dbReference>
<evidence type="ECO:0000313" key="2">
    <source>
        <dbReference type="EMBL" id="CAE7432844.1"/>
    </source>
</evidence>
<evidence type="ECO:0000256" key="1">
    <source>
        <dbReference type="SAM" id="MobiDB-lite"/>
    </source>
</evidence>
<dbReference type="Proteomes" id="UP000649617">
    <property type="component" value="Unassembled WGS sequence"/>
</dbReference>
<name>A0A812RCW0_SYMPI</name>
<dbReference type="AlphaFoldDB" id="A0A812RCW0"/>
<organism evidence="2 3">
    <name type="scientific">Symbiodinium pilosum</name>
    <name type="common">Dinoflagellate</name>
    <dbReference type="NCBI Taxonomy" id="2952"/>
    <lineage>
        <taxon>Eukaryota</taxon>
        <taxon>Sar</taxon>
        <taxon>Alveolata</taxon>
        <taxon>Dinophyceae</taxon>
        <taxon>Suessiales</taxon>
        <taxon>Symbiodiniaceae</taxon>
        <taxon>Symbiodinium</taxon>
    </lineage>
</organism>
<accession>A0A812RCW0</accession>
<evidence type="ECO:0000313" key="3">
    <source>
        <dbReference type="Proteomes" id="UP000649617"/>
    </source>
</evidence>
<feature type="compositionally biased region" description="Basic residues" evidence="1">
    <location>
        <begin position="844"/>
        <end position="855"/>
    </location>
</feature>
<gene>
    <name evidence="2" type="primary">Wdr35</name>
    <name evidence="2" type="ORF">SPIL2461_LOCUS10581</name>
</gene>
<proteinExistence type="predicted"/>
<sequence length="880" mass="95831">MVLAAFLVDAEAGTALALRPMVEGASFVAGDDWQVGAGLAAGLELPLAKALRFAAWAFATVVGRGTQALALESVKLLPVTEALEASDCQVLSSLPNELEAEVATALHGRKVGVLCGAALLDYLQQLAGRTPRQEFAAAWLGYDGGRACTSTQLHSCSEWSHLNELLSLQLLSKNALLAVTVAYVSTAEVWSGSAVDWTLAGLRQACSRHGYTISAASVMKFTANNSRLALFVRLGGQLDNAQATLPPALLGAVGCEDAAVEFHSTWDEARVKTPSPEGRRLRHLLPLLQQILAAGSGAVIHEPGFTLVPDLAACTRLTRLSCCTCDDPVVLCELRRQGREVFEASSAPEEVLRQCSVLMLLEDCGPKAWQHRWKDLSTRWLRLHHGQEDSRLVLFLEASQLQAALELIGELKADAGGQILCSFSFVQGSRRWAFAAVSLAQAAAPLRLALPQLQGFQKMFPEDFSAACGVGALWALNREMIALRGSPSYRAVEVGPTDLAFFHQTNALSSRVNFSISSVRQHLPHAPYYLLSDGGPDFSPAARELNISTFRAESGMHLSKFFNQNFTCQAHLQRIAEAARWASGQGATFLMIWEDDTRLLRPPHALPDVDLNTMGNVANTHIGIWNAGLREKYLKNPSVQFAPGDERRMKQHERYAARKGYSAGPGSIWKISSFLQALDAAASKDMTDMYTEQDMCWEEFAVESNLHIRRNPEVQQIVWPFSDGEFSGDTADPDSLFLHLDTLTYSVTVASDDCKPGGSQNRCQLKDALFCPAGCLAKSPGHCKRDFPKLGNGTAAPLQGCWAKRPTLVEGNCGGFRACQNTWRAAAQRNGGEGGEPSWSWPSHSRRQKNWRKTHEKSWGSRAGMVWRVKAASSDFNGPS</sequence>
<reference evidence="2" key="1">
    <citation type="submission" date="2021-02" db="EMBL/GenBank/DDBJ databases">
        <authorList>
            <person name="Dougan E. K."/>
            <person name="Rhodes N."/>
            <person name="Thang M."/>
            <person name="Chan C."/>
        </authorList>
    </citation>
    <scope>NUCLEOTIDE SEQUENCE</scope>
</reference>
<comment type="caution">
    <text evidence="2">The sequence shown here is derived from an EMBL/GenBank/DDBJ whole genome shotgun (WGS) entry which is preliminary data.</text>
</comment>
<keyword evidence="3" id="KW-1185">Reference proteome</keyword>
<feature type="region of interest" description="Disordered" evidence="1">
    <location>
        <begin position="828"/>
        <end position="860"/>
    </location>
</feature>
<protein>
    <submittedName>
        <fullName evidence="2">Wdr35 protein</fullName>
    </submittedName>
</protein>